<reference evidence="2 3" key="1">
    <citation type="submission" date="2017-05" db="EMBL/GenBank/DDBJ databases">
        <authorList>
            <person name="Varghese N."/>
            <person name="Submissions S."/>
        </authorList>
    </citation>
    <scope>NUCLEOTIDE SEQUENCE [LARGE SCALE GENOMIC DNA]</scope>
    <source>
        <strain evidence="2 3">DSM 19036</strain>
    </source>
</reference>
<feature type="transmembrane region" description="Helical" evidence="1">
    <location>
        <begin position="7"/>
        <end position="26"/>
    </location>
</feature>
<feature type="transmembrane region" description="Helical" evidence="1">
    <location>
        <begin position="46"/>
        <end position="67"/>
    </location>
</feature>
<dbReference type="AlphaFoldDB" id="A0A521AGB9"/>
<proteinExistence type="predicted"/>
<dbReference type="OrthoDB" id="2968810at2"/>
<dbReference type="EMBL" id="FXTN01000001">
    <property type="protein sequence ID" value="SMO33829.1"/>
    <property type="molecule type" value="Genomic_DNA"/>
</dbReference>
<keyword evidence="3" id="KW-1185">Reference proteome</keyword>
<feature type="transmembrane region" description="Helical" evidence="1">
    <location>
        <begin position="100"/>
        <end position="122"/>
    </location>
</feature>
<dbReference type="Pfam" id="PF14087">
    <property type="entry name" value="DUF4267"/>
    <property type="match status" value="1"/>
</dbReference>
<evidence type="ECO:0000313" key="3">
    <source>
        <dbReference type="Proteomes" id="UP000320300"/>
    </source>
</evidence>
<dbReference type="InterPro" id="IPR025363">
    <property type="entry name" value="DUF4267"/>
</dbReference>
<dbReference type="Proteomes" id="UP000320300">
    <property type="component" value="Unassembled WGS sequence"/>
</dbReference>
<evidence type="ECO:0000256" key="1">
    <source>
        <dbReference type="SAM" id="Phobius"/>
    </source>
</evidence>
<organism evidence="2 3">
    <name type="scientific">Pedobacter westerhofensis</name>
    <dbReference type="NCBI Taxonomy" id="425512"/>
    <lineage>
        <taxon>Bacteria</taxon>
        <taxon>Pseudomonadati</taxon>
        <taxon>Bacteroidota</taxon>
        <taxon>Sphingobacteriia</taxon>
        <taxon>Sphingobacteriales</taxon>
        <taxon>Sphingobacteriaceae</taxon>
        <taxon>Pedobacter</taxon>
    </lineage>
</organism>
<keyword evidence="1" id="KW-1133">Transmembrane helix</keyword>
<gene>
    <name evidence="2" type="ORF">SAMN06265348_101167</name>
</gene>
<sequence length="127" mass="13803">MTQKIAITIAFLTGLGMIFIGARFLLSPEIAEAGYGIHFNEHGDYSFHYIKGIRDVFTGLLICILIITRQRKALGTLLAVGTIIPVVDMIIVLSKDYNGITQAIPHISAIIVCAVSGTILLMRKTSV</sequence>
<keyword evidence="1" id="KW-0812">Transmembrane</keyword>
<protein>
    <recommendedName>
        <fullName evidence="4">DUF4267 domain-containing protein</fullName>
    </recommendedName>
</protein>
<evidence type="ECO:0008006" key="4">
    <source>
        <dbReference type="Google" id="ProtNLM"/>
    </source>
</evidence>
<evidence type="ECO:0000313" key="2">
    <source>
        <dbReference type="EMBL" id="SMO33829.1"/>
    </source>
</evidence>
<dbReference type="RefSeq" id="WP_142526287.1">
    <property type="nucleotide sequence ID" value="NZ_CBCSJO010000002.1"/>
</dbReference>
<feature type="transmembrane region" description="Helical" evidence="1">
    <location>
        <begin position="74"/>
        <end position="94"/>
    </location>
</feature>
<keyword evidence="1" id="KW-0472">Membrane</keyword>
<name>A0A521AGB9_9SPHI</name>
<accession>A0A521AGB9</accession>